<name>A0A9Q1K0D8_9CARY</name>
<gene>
    <name evidence="2" type="ORF">Cgig2_009737</name>
</gene>
<feature type="compositionally biased region" description="Basic and acidic residues" evidence="1">
    <location>
        <begin position="74"/>
        <end position="89"/>
    </location>
</feature>
<comment type="caution">
    <text evidence="2">The sequence shown here is derived from an EMBL/GenBank/DDBJ whole genome shotgun (WGS) entry which is preliminary data.</text>
</comment>
<protein>
    <submittedName>
        <fullName evidence="2">Uncharacterized protein</fullName>
    </submittedName>
</protein>
<evidence type="ECO:0000313" key="2">
    <source>
        <dbReference type="EMBL" id="KAJ8434170.1"/>
    </source>
</evidence>
<organism evidence="2 3">
    <name type="scientific">Carnegiea gigantea</name>
    <dbReference type="NCBI Taxonomy" id="171969"/>
    <lineage>
        <taxon>Eukaryota</taxon>
        <taxon>Viridiplantae</taxon>
        <taxon>Streptophyta</taxon>
        <taxon>Embryophyta</taxon>
        <taxon>Tracheophyta</taxon>
        <taxon>Spermatophyta</taxon>
        <taxon>Magnoliopsida</taxon>
        <taxon>eudicotyledons</taxon>
        <taxon>Gunneridae</taxon>
        <taxon>Pentapetalae</taxon>
        <taxon>Caryophyllales</taxon>
        <taxon>Cactineae</taxon>
        <taxon>Cactaceae</taxon>
        <taxon>Cactoideae</taxon>
        <taxon>Echinocereeae</taxon>
        <taxon>Carnegiea</taxon>
    </lineage>
</organism>
<dbReference type="AlphaFoldDB" id="A0A9Q1K0D8"/>
<feature type="compositionally biased region" description="Basic and acidic residues" evidence="1">
    <location>
        <begin position="114"/>
        <end position="123"/>
    </location>
</feature>
<reference evidence="2" key="1">
    <citation type="submission" date="2022-04" db="EMBL/GenBank/DDBJ databases">
        <title>Carnegiea gigantea Genome sequencing and assembly v2.</title>
        <authorList>
            <person name="Copetti D."/>
            <person name="Sanderson M.J."/>
            <person name="Burquez A."/>
            <person name="Wojciechowski M.F."/>
        </authorList>
    </citation>
    <scope>NUCLEOTIDE SEQUENCE</scope>
    <source>
        <strain evidence="2">SGP5-SGP5p</strain>
        <tissue evidence="2">Aerial part</tissue>
    </source>
</reference>
<sequence length="223" mass="25267">MSSSKRFEKTFSRKKKESNKSDEREQGLEEEEEQVLSTLAAKSRKFKASKNHTSNGETPETAKQPKASKIHTNNGEKPETAKKGGERPSKKTTSKQKIENVGTSSQNQSKQKKQSPEKQQTQEHKRKVEHGKGETKREEVKKKKKEEENSTPTKKNTKNQKEGKEDEESFECTFATNRIVRIIKSEGSDYRLSAEAVFLINKATIGISGYSVELTDLDSNTDR</sequence>
<accession>A0A9Q1K0D8</accession>
<feature type="region of interest" description="Disordered" evidence="1">
    <location>
        <begin position="1"/>
        <end position="170"/>
    </location>
</feature>
<feature type="compositionally biased region" description="Basic and acidic residues" evidence="1">
    <location>
        <begin position="130"/>
        <end position="148"/>
    </location>
</feature>
<feature type="compositionally biased region" description="Basic and acidic residues" evidence="1">
    <location>
        <begin position="1"/>
        <end position="11"/>
    </location>
</feature>
<evidence type="ECO:0000313" key="3">
    <source>
        <dbReference type="Proteomes" id="UP001153076"/>
    </source>
</evidence>
<feature type="compositionally biased region" description="Basic and acidic residues" evidence="1">
    <location>
        <begin position="18"/>
        <end position="27"/>
    </location>
</feature>
<evidence type="ECO:0000256" key="1">
    <source>
        <dbReference type="SAM" id="MobiDB-lite"/>
    </source>
</evidence>
<dbReference type="Proteomes" id="UP001153076">
    <property type="component" value="Unassembled WGS sequence"/>
</dbReference>
<keyword evidence="3" id="KW-1185">Reference proteome</keyword>
<dbReference type="OrthoDB" id="636685at2759"/>
<proteinExistence type="predicted"/>
<dbReference type="EMBL" id="JAKOGI010000496">
    <property type="protein sequence ID" value="KAJ8434170.1"/>
    <property type="molecule type" value="Genomic_DNA"/>
</dbReference>